<dbReference type="Gene3D" id="3.30.930.30">
    <property type="match status" value="1"/>
</dbReference>
<dbReference type="EMBL" id="JAUHLI010000041">
    <property type="protein sequence ID" value="MEE2003422.1"/>
    <property type="molecule type" value="Genomic_DNA"/>
</dbReference>
<dbReference type="RefSeq" id="WP_330130441.1">
    <property type="nucleotide sequence ID" value="NZ_JAUHLI010000041.1"/>
</dbReference>
<keyword evidence="1" id="KW-0175">Coiled coil</keyword>
<proteinExistence type="predicted"/>
<name>A0ABU7JAQ6_9GAMM</name>
<organism evidence="2 3">
    <name type="scientific">Alkalimonas cellulosilytica</name>
    <dbReference type="NCBI Taxonomy" id="3058395"/>
    <lineage>
        <taxon>Bacteria</taxon>
        <taxon>Pseudomonadati</taxon>
        <taxon>Pseudomonadota</taxon>
        <taxon>Gammaproteobacteria</taxon>
        <taxon>Alkalimonas</taxon>
    </lineage>
</organism>
<sequence length="289" mass="32886">MSGYQFAHTQTYSLKGNKVNRSARDVLMENSRVPGQANHVKNVKPPKLLFGVDPIELMPVIEQRIADAKAALRGTGQRIQSNTHVLEGAVFSHPFSVESLHKNKERAAQYIAWRNDMIKYAIADAEKRGMQTLSIVEHTDETYPHIHVLSIPKLTTENPRLDAKACQQGHKAAKAAADKGEDAKQQMRAYRDAMSEWQDDLWESVSAKHGLTRVGPRRKRSTRQEWNAQKQLTEQLQKAIRLKEKLSIEVADLQNVKALLDENKHLKVDNQKLQKRIETLENAYSELKV</sequence>
<evidence type="ECO:0000256" key="1">
    <source>
        <dbReference type="SAM" id="Coils"/>
    </source>
</evidence>
<feature type="non-terminal residue" evidence="2">
    <location>
        <position position="289"/>
    </location>
</feature>
<gene>
    <name evidence="2" type="ORF">QWY20_18405</name>
</gene>
<reference evidence="2 3" key="1">
    <citation type="submission" date="2023-07" db="EMBL/GenBank/DDBJ databases">
        <title>Alkalimonas sp., MEB108 novel, alkaliphilic bacterium isolated from Lonar Lake, India.</title>
        <authorList>
            <person name="Joshi A."/>
            <person name="Thite S."/>
        </authorList>
    </citation>
    <scope>NUCLEOTIDE SEQUENCE [LARGE SCALE GENOMIC DNA]</scope>
    <source>
        <strain evidence="2 3">MEB108</strain>
    </source>
</reference>
<evidence type="ECO:0008006" key="4">
    <source>
        <dbReference type="Google" id="ProtNLM"/>
    </source>
</evidence>
<dbReference type="Proteomes" id="UP001336314">
    <property type="component" value="Unassembled WGS sequence"/>
</dbReference>
<evidence type="ECO:0000313" key="3">
    <source>
        <dbReference type="Proteomes" id="UP001336314"/>
    </source>
</evidence>
<accession>A0ABU7JAQ6</accession>
<evidence type="ECO:0000313" key="2">
    <source>
        <dbReference type="EMBL" id="MEE2003422.1"/>
    </source>
</evidence>
<feature type="coiled-coil region" evidence="1">
    <location>
        <begin position="229"/>
        <end position="283"/>
    </location>
</feature>
<protein>
    <recommendedName>
        <fullName evidence="4">Plasmid recombination enzyme</fullName>
    </recommendedName>
</protein>
<keyword evidence="3" id="KW-1185">Reference proteome</keyword>
<comment type="caution">
    <text evidence="2">The sequence shown here is derived from an EMBL/GenBank/DDBJ whole genome shotgun (WGS) entry which is preliminary data.</text>
</comment>